<name>A0A9Q8PCL9_PASFU</name>
<evidence type="ECO:0000313" key="3">
    <source>
        <dbReference type="EMBL" id="UJO19981.1"/>
    </source>
</evidence>
<dbReference type="EMBL" id="CP090169">
    <property type="protein sequence ID" value="UJO19981.1"/>
    <property type="molecule type" value="Genomic_DNA"/>
</dbReference>
<protein>
    <recommendedName>
        <fullName evidence="5">F-box domain-containing protein</fullName>
    </recommendedName>
</protein>
<dbReference type="OrthoDB" id="3647132at2759"/>
<organism evidence="3 4">
    <name type="scientific">Passalora fulva</name>
    <name type="common">Tomato leaf mold</name>
    <name type="synonym">Cladosporium fulvum</name>
    <dbReference type="NCBI Taxonomy" id="5499"/>
    <lineage>
        <taxon>Eukaryota</taxon>
        <taxon>Fungi</taxon>
        <taxon>Dikarya</taxon>
        <taxon>Ascomycota</taxon>
        <taxon>Pezizomycotina</taxon>
        <taxon>Dothideomycetes</taxon>
        <taxon>Dothideomycetidae</taxon>
        <taxon>Mycosphaerellales</taxon>
        <taxon>Mycosphaerellaceae</taxon>
        <taxon>Fulvia</taxon>
    </lineage>
</organism>
<evidence type="ECO:0000256" key="2">
    <source>
        <dbReference type="SAM" id="SignalP"/>
    </source>
</evidence>
<dbReference type="KEGG" id="ffu:CLAFUR5_10545"/>
<dbReference type="GeneID" id="71990423"/>
<dbReference type="RefSeq" id="XP_047764347.1">
    <property type="nucleotide sequence ID" value="XM_047909693.1"/>
</dbReference>
<feature type="region of interest" description="Disordered" evidence="1">
    <location>
        <begin position="71"/>
        <end position="96"/>
    </location>
</feature>
<evidence type="ECO:0000313" key="4">
    <source>
        <dbReference type="Proteomes" id="UP000756132"/>
    </source>
</evidence>
<dbReference type="Proteomes" id="UP000756132">
    <property type="component" value="Chromosome 7"/>
</dbReference>
<keyword evidence="4" id="KW-1185">Reference proteome</keyword>
<reference evidence="3" key="2">
    <citation type="journal article" date="2022" name="Microb. Genom.">
        <title>A chromosome-scale genome assembly of the tomato pathogen Cladosporium fulvum reveals a compartmentalized genome architecture and the presence of a dispensable chromosome.</title>
        <authorList>
            <person name="Zaccaron A.Z."/>
            <person name="Chen L.H."/>
            <person name="Samaras A."/>
            <person name="Stergiopoulos I."/>
        </authorList>
    </citation>
    <scope>NUCLEOTIDE SEQUENCE</scope>
    <source>
        <strain evidence="3">Race5_Kim</strain>
    </source>
</reference>
<reference evidence="3" key="1">
    <citation type="submission" date="2021-12" db="EMBL/GenBank/DDBJ databases">
        <authorList>
            <person name="Zaccaron A."/>
            <person name="Stergiopoulos I."/>
        </authorList>
    </citation>
    <scope>NUCLEOTIDE SEQUENCE</scope>
    <source>
        <strain evidence="3">Race5_Kim</strain>
    </source>
</reference>
<keyword evidence="2" id="KW-0732">Signal</keyword>
<sequence length="379" mass="43121">MPFKRRHILLPSFHFSLSTSAMQALLPATGKMIVPKCSASKKDGHRAAAKRTYGIRNDIREAAMQCHKTKVSKSKRLPNRPRSSTHIMSTRGVTTQQSRDAVMDTAELFEAILLQLPLSDLITYRSVNKTWFQTIHNSPKLMQKLFLSPTPADTHPLWIYNHHHATLATYSTRNEDIRAIKTESQFKAYELWRKQHFMMRPSLLNPILLTTDPPHLRGPLLRRASLCESIRFRFAPDLRKRSKPNIYHEMYLTQPPVEEIQVQFFYHLDKSNRRGRPLTTGAEGLVVKRPGGVRFRDLLMEFVDHVEAVSVLLPSSGYHVECRPEKRYKSVVYLLGAVFADEGEVESVEGVQEGKGISPMVGRLMRRDGVVGVGVVEGG</sequence>
<feature type="compositionally biased region" description="Polar residues" evidence="1">
    <location>
        <begin position="81"/>
        <end position="96"/>
    </location>
</feature>
<dbReference type="AlphaFoldDB" id="A0A9Q8PCL9"/>
<gene>
    <name evidence="3" type="ORF">CLAFUR5_10545</name>
</gene>
<feature type="chain" id="PRO_5040477137" description="F-box domain-containing protein" evidence="2">
    <location>
        <begin position="25"/>
        <end position="379"/>
    </location>
</feature>
<dbReference type="SUPFAM" id="SSF81383">
    <property type="entry name" value="F-box domain"/>
    <property type="match status" value="1"/>
</dbReference>
<dbReference type="InterPro" id="IPR036047">
    <property type="entry name" value="F-box-like_dom_sf"/>
</dbReference>
<proteinExistence type="predicted"/>
<evidence type="ECO:0000256" key="1">
    <source>
        <dbReference type="SAM" id="MobiDB-lite"/>
    </source>
</evidence>
<accession>A0A9Q8PCL9</accession>
<evidence type="ECO:0008006" key="5">
    <source>
        <dbReference type="Google" id="ProtNLM"/>
    </source>
</evidence>
<feature type="signal peptide" evidence="2">
    <location>
        <begin position="1"/>
        <end position="24"/>
    </location>
</feature>